<evidence type="ECO:0000313" key="3">
    <source>
        <dbReference type="Proteomes" id="UP000185494"/>
    </source>
</evidence>
<feature type="site" description="Interaction with substrate rRNA" evidence="1">
    <location>
        <position position="3"/>
    </location>
</feature>
<comment type="function">
    <text evidence="1">Specifically methylates the adenine in position 2030 of 23S rRNA.</text>
</comment>
<comment type="subunit">
    <text evidence="1">Monomer.</text>
</comment>
<dbReference type="RefSeq" id="WP_075797649.1">
    <property type="nucleotide sequence ID" value="NZ_CP015583.1"/>
</dbReference>
<dbReference type="PANTHER" id="PTHR37426:SF1">
    <property type="entry name" value="RIBOSOMAL RNA LARGE SUBUNIT METHYLTRANSFERASE J"/>
    <property type="match status" value="1"/>
</dbReference>
<dbReference type="HAMAP" id="MF_00934">
    <property type="entry name" value="23SrRNA_methyltr_J"/>
    <property type="match status" value="1"/>
</dbReference>
<organism evidence="2 3">
    <name type="scientific">Roseomonas gilardii</name>
    <dbReference type="NCBI Taxonomy" id="257708"/>
    <lineage>
        <taxon>Bacteria</taxon>
        <taxon>Pseudomonadati</taxon>
        <taxon>Pseudomonadota</taxon>
        <taxon>Alphaproteobacteria</taxon>
        <taxon>Acetobacterales</taxon>
        <taxon>Roseomonadaceae</taxon>
        <taxon>Roseomonas</taxon>
    </lineage>
</organism>
<keyword evidence="1" id="KW-0694">RNA-binding</keyword>
<dbReference type="EMBL" id="CP015583">
    <property type="protein sequence ID" value="APT56719.1"/>
    <property type="molecule type" value="Genomic_DNA"/>
</dbReference>
<gene>
    <name evidence="1" type="primary">rlmJ</name>
    <name evidence="2" type="ORF">RGI145_05970</name>
</gene>
<keyword evidence="1" id="KW-0698">rRNA processing</keyword>
<dbReference type="GO" id="GO:0003723">
    <property type="term" value="F:RNA binding"/>
    <property type="evidence" value="ECO:0007669"/>
    <property type="project" value="UniProtKB-UniRule"/>
</dbReference>
<dbReference type="Gene3D" id="3.40.50.150">
    <property type="entry name" value="Vaccinia Virus protein VP39"/>
    <property type="match status" value="1"/>
</dbReference>
<dbReference type="EC" id="2.1.1.266" evidence="1"/>
<feature type="binding site" evidence="1">
    <location>
        <position position="41"/>
    </location>
    <ligand>
        <name>S-adenosyl-L-methionine</name>
        <dbReference type="ChEBI" id="CHEBI:59789"/>
    </ligand>
</feature>
<dbReference type="GO" id="GO:0070475">
    <property type="term" value="P:rRNA base methylation"/>
    <property type="evidence" value="ECO:0007669"/>
    <property type="project" value="UniProtKB-UniRule"/>
</dbReference>
<accession>A0A1L7ADK2</accession>
<reference evidence="2 3" key="1">
    <citation type="submission" date="2016-05" db="EMBL/GenBank/DDBJ databases">
        <title>Complete Genome and Methylome Analysis of Psychrotrophic Bacterial Isolates from Antarctic Lake Untersee.</title>
        <authorList>
            <person name="Fomenkov A."/>
            <person name="Akimov V.N."/>
            <person name="Vasilyeva L.V."/>
            <person name="Andersen D."/>
            <person name="Vincze T."/>
            <person name="Roberts R.J."/>
        </authorList>
    </citation>
    <scope>NUCLEOTIDE SEQUENCE [LARGE SCALE GENOMIC DNA]</scope>
    <source>
        <strain evidence="2 3">U14-5</strain>
    </source>
</reference>
<dbReference type="PANTHER" id="PTHR37426">
    <property type="entry name" value="RIBOSOMAL RNA LARGE SUBUNIT METHYLTRANSFERASE J"/>
    <property type="match status" value="1"/>
</dbReference>
<feature type="binding site" evidence="1">
    <location>
        <begin position="137"/>
        <end position="138"/>
    </location>
    <ligand>
        <name>S-adenosyl-L-methionine</name>
        <dbReference type="ChEBI" id="CHEBI:59789"/>
    </ligand>
</feature>
<evidence type="ECO:0000313" key="2">
    <source>
        <dbReference type="EMBL" id="APT56719.1"/>
    </source>
</evidence>
<keyword evidence="1" id="KW-0489">Methyltransferase</keyword>
<dbReference type="GO" id="GO:0036307">
    <property type="term" value="F:23S rRNA (adenine(2030)-N(6))-methyltransferase activity"/>
    <property type="evidence" value="ECO:0007669"/>
    <property type="project" value="UniProtKB-UniRule"/>
</dbReference>
<dbReference type="KEGG" id="rgi:RGI145_05970"/>
<dbReference type="Pfam" id="PF04378">
    <property type="entry name" value="RsmJ"/>
    <property type="match status" value="1"/>
</dbReference>
<dbReference type="eggNOG" id="COG2961">
    <property type="taxonomic scope" value="Bacteria"/>
</dbReference>
<feature type="binding site" evidence="1">
    <location>
        <position position="18"/>
    </location>
    <ligand>
        <name>S-adenosyl-L-methionine</name>
        <dbReference type="ChEBI" id="CHEBI:59789"/>
    </ligand>
</feature>
<dbReference type="AlphaFoldDB" id="A0A1L7ADK2"/>
<feature type="binding site" evidence="1">
    <location>
        <position position="94"/>
    </location>
    <ligand>
        <name>S-adenosyl-L-methionine</name>
        <dbReference type="ChEBI" id="CHEBI:59789"/>
    </ligand>
</feature>
<name>A0A1L7ADK2_9PROT</name>
<sequence>MNYRHAYHAGNFADCVKHALQHHILAALRRKPAPFRVLDTHAGIGAYDLREERAERTGEWRAGIGRLEGIAEGPLAPWLSAVREFGWPPLYPGSPALSQAMLREGDRLVLCELHPEDQEELRARIGRDRRVAVHARDGWEAATALTPFPEKRGLLLMDPPFEQEGEFDRLADTIAAVSGRFRGCIQAAWYPVKHRAPVRDFHDRLRASGVRDLLACELWLREPTDPTRLNGCGLVVSNGPWVPEGSFEAVTGDILRALLERLGQGEPGQGCAVTRLTDE</sequence>
<dbReference type="InterPro" id="IPR007473">
    <property type="entry name" value="RlmJ"/>
</dbReference>
<feature type="binding site" evidence="1">
    <location>
        <position position="158"/>
    </location>
    <ligand>
        <name>S-adenosyl-L-methionine</name>
        <dbReference type="ChEBI" id="CHEBI:59789"/>
    </ligand>
</feature>
<feature type="active site" description="Proton acceptor" evidence="1">
    <location>
        <position position="158"/>
    </location>
</feature>
<keyword evidence="1" id="KW-0949">S-adenosyl-L-methionine</keyword>
<comment type="similarity">
    <text evidence="1">Belongs to the RlmJ family.</text>
</comment>
<feature type="binding site" evidence="1">
    <location>
        <position position="112"/>
    </location>
    <ligand>
        <name>S-adenosyl-L-methionine</name>
        <dbReference type="ChEBI" id="CHEBI:59789"/>
    </ligand>
</feature>
<proteinExistence type="inferred from homology"/>
<dbReference type="GO" id="GO:0005829">
    <property type="term" value="C:cytosol"/>
    <property type="evidence" value="ECO:0007669"/>
    <property type="project" value="TreeGrafter"/>
</dbReference>
<protein>
    <recommendedName>
        <fullName evidence="1">Ribosomal RNA large subunit methyltransferase J</fullName>
        <ecNumber evidence="1">2.1.1.266</ecNumber>
    </recommendedName>
    <alternativeName>
        <fullName evidence="1">23S rRNA (adenine(2030)-N6)-methyltransferase</fullName>
    </alternativeName>
    <alternativeName>
        <fullName evidence="1">23S rRNA m6A2030 methyltransferase</fullName>
    </alternativeName>
</protein>
<dbReference type="InterPro" id="IPR029063">
    <property type="entry name" value="SAM-dependent_MTases_sf"/>
</dbReference>
<dbReference type="Proteomes" id="UP000185494">
    <property type="component" value="Chromosome 1"/>
</dbReference>
<keyword evidence="1" id="KW-0808">Transferase</keyword>
<dbReference type="STRING" id="257708.RGI145_05970"/>
<comment type="catalytic activity">
    <reaction evidence="1">
        <text>adenosine(2030) in 23S rRNA + S-adenosyl-L-methionine = N(6)-methyladenosine(2030) in 23S rRNA + S-adenosyl-L-homocysteine + H(+)</text>
        <dbReference type="Rhea" id="RHEA:43736"/>
        <dbReference type="Rhea" id="RHEA-COMP:10668"/>
        <dbReference type="Rhea" id="RHEA-COMP:10669"/>
        <dbReference type="ChEBI" id="CHEBI:15378"/>
        <dbReference type="ChEBI" id="CHEBI:57856"/>
        <dbReference type="ChEBI" id="CHEBI:59789"/>
        <dbReference type="ChEBI" id="CHEBI:74411"/>
        <dbReference type="ChEBI" id="CHEBI:74449"/>
        <dbReference type="EC" id="2.1.1.266"/>
    </reaction>
</comment>
<dbReference type="SUPFAM" id="SSF53335">
    <property type="entry name" value="S-adenosyl-L-methionine-dependent methyltransferases"/>
    <property type="match status" value="1"/>
</dbReference>
<evidence type="ECO:0000256" key="1">
    <source>
        <dbReference type="HAMAP-Rule" id="MF_00934"/>
    </source>
</evidence>